<dbReference type="CDD" id="cd06257">
    <property type="entry name" value="DnaJ"/>
    <property type="match status" value="1"/>
</dbReference>
<proteinExistence type="inferred from homology"/>
<dbReference type="EMBL" id="KZ678148">
    <property type="protein sequence ID" value="PSN60513.1"/>
    <property type="molecule type" value="Genomic_DNA"/>
</dbReference>
<evidence type="ECO:0000256" key="1">
    <source>
        <dbReference type="ARBA" id="ARBA00003474"/>
    </source>
</evidence>
<evidence type="ECO:0000256" key="5">
    <source>
        <dbReference type="ARBA" id="ARBA00006169"/>
    </source>
</evidence>
<dbReference type="PROSITE" id="PS50076">
    <property type="entry name" value="DNAJ_2"/>
    <property type="match status" value="1"/>
</dbReference>
<evidence type="ECO:0000256" key="9">
    <source>
        <dbReference type="ARBA" id="ARBA00022833"/>
    </source>
</evidence>
<evidence type="ECO:0000259" key="12">
    <source>
        <dbReference type="PROSITE" id="PS50076"/>
    </source>
</evidence>
<feature type="non-terminal residue" evidence="14">
    <location>
        <position position="1"/>
    </location>
</feature>
<dbReference type="InterPro" id="IPR036671">
    <property type="entry name" value="DPH_MB_sf"/>
</dbReference>
<dbReference type="PROSITE" id="PS51074">
    <property type="entry name" value="DPH_MB"/>
    <property type="match status" value="1"/>
</dbReference>
<keyword evidence="7" id="KW-0963">Cytoplasm</keyword>
<dbReference type="PANTHER" id="PTHR21454:SF46">
    <property type="entry name" value="DIPHTHAMIDE BIOSYNTHESIS PROTEIN 4"/>
    <property type="match status" value="1"/>
</dbReference>
<feature type="domain" description="DPH-type MB" evidence="13">
    <location>
        <begin position="143"/>
        <end position="212"/>
    </location>
</feature>
<evidence type="ECO:0000256" key="3">
    <source>
        <dbReference type="ARBA" id="ARBA00004496"/>
    </source>
</evidence>
<dbReference type="OrthoDB" id="445556at2759"/>
<feature type="non-terminal residue" evidence="14">
    <location>
        <position position="214"/>
    </location>
</feature>
<dbReference type="PANTHER" id="PTHR21454">
    <property type="entry name" value="DPH3 HOMOLOG-RELATED"/>
    <property type="match status" value="1"/>
</dbReference>
<sequence>YTKNHYHVLGLPLPVGKPAQQNTAASQADVKTAYRRALLAAHPDKASNQTGAAAAKPRLDSRTATATATAPYAYTIDDVKEAYTVLGDASSKRAFDAFLKRHFDEGVLRYGDGEVGVSEAFGGSGGGGKAAADGKTGTDFVLGLELLDLSDFVEGEEGGADGGLEWTRACRCGDEGGFRIREGELEEAEGVGEKEVLVGCRGCSLWVRVGFEVE</sequence>
<dbReference type="InterPro" id="IPR044248">
    <property type="entry name" value="DPH3/4-like"/>
</dbReference>
<dbReference type="InterPro" id="IPR001623">
    <property type="entry name" value="DnaJ_domain"/>
</dbReference>
<dbReference type="Gene3D" id="3.10.660.10">
    <property type="entry name" value="DPH Zinc finger"/>
    <property type="match status" value="1"/>
</dbReference>
<comment type="pathway">
    <text evidence="4">Protein modification; peptidyl-diphthamide biosynthesis.</text>
</comment>
<evidence type="ECO:0000259" key="13">
    <source>
        <dbReference type="PROSITE" id="PS51074"/>
    </source>
</evidence>
<reference evidence="14 15" key="1">
    <citation type="journal article" date="2018" name="Front. Microbiol.">
        <title>Genome-Wide Analysis of Corynespora cassiicola Leaf Fall Disease Putative Effectors.</title>
        <authorList>
            <person name="Lopez D."/>
            <person name="Ribeiro S."/>
            <person name="Label P."/>
            <person name="Fumanal B."/>
            <person name="Venisse J.S."/>
            <person name="Kohler A."/>
            <person name="de Oliveira R.R."/>
            <person name="Labutti K."/>
            <person name="Lipzen A."/>
            <person name="Lail K."/>
            <person name="Bauer D."/>
            <person name="Ohm R.A."/>
            <person name="Barry K.W."/>
            <person name="Spatafora J."/>
            <person name="Grigoriev I.V."/>
            <person name="Martin F.M."/>
            <person name="Pujade-Renaud V."/>
        </authorList>
    </citation>
    <scope>NUCLEOTIDE SEQUENCE [LARGE SCALE GENOMIC DNA]</scope>
    <source>
        <strain evidence="14 15">Philippines</strain>
    </source>
</reference>
<keyword evidence="11" id="KW-0539">Nucleus</keyword>
<dbReference type="Gene3D" id="1.10.287.110">
    <property type="entry name" value="DnaJ domain"/>
    <property type="match status" value="1"/>
</dbReference>
<comment type="function">
    <text evidence="1">Required for the first step of diphthamide biosynthesis, the transfer of 3-amino-3-carboxypropyl from S-adenosyl-L-methionine to a histidine residue. Diphthamide is a post-translational modification of histidine which occurs in elongation factor 2.</text>
</comment>
<evidence type="ECO:0000256" key="11">
    <source>
        <dbReference type="ARBA" id="ARBA00023242"/>
    </source>
</evidence>
<evidence type="ECO:0000256" key="10">
    <source>
        <dbReference type="ARBA" id="ARBA00023004"/>
    </source>
</evidence>
<feature type="domain" description="J" evidence="12">
    <location>
        <begin position="4"/>
        <end position="99"/>
    </location>
</feature>
<dbReference type="GO" id="GO:0005634">
    <property type="term" value="C:nucleus"/>
    <property type="evidence" value="ECO:0007669"/>
    <property type="project" value="UniProtKB-SubCell"/>
</dbReference>
<keyword evidence="15" id="KW-1185">Reference proteome</keyword>
<dbReference type="GO" id="GO:0005737">
    <property type="term" value="C:cytoplasm"/>
    <property type="evidence" value="ECO:0007669"/>
    <property type="project" value="UniProtKB-SubCell"/>
</dbReference>
<dbReference type="AlphaFoldDB" id="A0A2T2N506"/>
<organism evidence="14 15">
    <name type="scientific">Corynespora cassiicola Philippines</name>
    <dbReference type="NCBI Taxonomy" id="1448308"/>
    <lineage>
        <taxon>Eukaryota</taxon>
        <taxon>Fungi</taxon>
        <taxon>Dikarya</taxon>
        <taxon>Ascomycota</taxon>
        <taxon>Pezizomycotina</taxon>
        <taxon>Dothideomycetes</taxon>
        <taxon>Pleosporomycetidae</taxon>
        <taxon>Pleosporales</taxon>
        <taxon>Corynesporascaceae</taxon>
        <taxon>Corynespora</taxon>
    </lineage>
</organism>
<dbReference type="GO" id="GO:0017183">
    <property type="term" value="P:protein histidyl modification to diphthamide"/>
    <property type="evidence" value="ECO:0007669"/>
    <property type="project" value="UniProtKB-UniPathway"/>
</dbReference>
<dbReference type="SUPFAM" id="SSF46565">
    <property type="entry name" value="Chaperone J-domain"/>
    <property type="match status" value="1"/>
</dbReference>
<dbReference type="STRING" id="1448308.A0A2T2N506"/>
<keyword evidence="9" id="KW-0862">Zinc</keyword>
<dbReference type="SUPFAM" id="SSF144217">
    <property type="entry name" value="CSL zinc finger"/>
    <property type="match status" value="1"/>
</dbReference>
<protein>
    <recommendedName>
        <fullName evidence="6">Diphthamide biosynthesis protein 4</fullName>
    </recommendedName>
</protein>
<comment type="similarity">
    <text evidence="5">Belongs to the DPH4 family.</text>
</comment>
<dbReference type="SMART" id="SM00271">
    <property type="entry name" value="DnaJ"/>
    <property type="match status" value="1"/>
</dbReference>
<evidence type="ECO:0000256" key="4">
    <source>
        <dbReference type="ARBA" id="ARBA00005156"/>
    </source>
</evidence>
<accession>A0A2T2N506</accession>
<keyword evidence="8" id="KW-0479">Metal-binding</keyword>
<dbReference type="UniPathway" id="UPA00559"/>
<keyword evidence="10" id="KW-0408">Iron</keyword>
<dbReference type="Proteomes" id="UP000240883">
    <property type="component" value="Unassembled WGS sequence"/>
</dbReference>
<evidence type="ECO:0000256" key="8">
    <source>
        <dbReference type="ARBA" id="ARBA00022723"/>
    </source>
</evidence>
<evidence type="ECO:0000256" key="2">
    <source>
        <dbReference type="ARBA" id="ARBA00004123"/>
    </source>
</evidence>
<evidence type="ECO:0000256" key="7">
    <source>
        <dbReference type="ARBA" id="ARBA00022490"/>
    </source>
</evidence>
<comment type="subcellular location">
    <subcellularLocation>
        <location evidence="3">Cytoplasm</location>
    </subcellularLocation>
    <subcellularLocation>
        <location evidence="2">Nucleus</location>
    </subcellularLocation>
</comment>
<dbReference type="Pfam" id="PF05207">
    <property type="entry name" value="Zn_ribbon_CSL"/>
    <property type="match status" value="1"/>
</dbReference>
<evidence type="ECO:0000313" key="14">
    <source>
        <dbReference type="EMBL" id="PSN60513.1"/>
    </source>
</evidence>
<dbReference type="GO" id="GO:0046872">
    <property type="term" value="F:metal ion binding"/>
    <property type="evidence" value="ECO:0007669"/>
    <property type="project" value="UniProtKB-KW"/>
</dbReference>
<dbReference type="InterPro" id="IPR007872">
    <property type="entry name" value="DPH_MB_dom"/>
</dbReference>
<gene>
    <name evidence="14" type="ORF">BS50DRAFT_451313</name>
</gene>
<dbReference type="InterPro" id="IPR036869">
    <property type="entry name" value="J_dom_sf"/>
</dbReference>
<evidence type="ECO:0000256" key="6">
    <source>
        <dbReference type="ARBA" id="ARBA00021797"/>
    </source>
</evidence>
<evidence type="ECO:0000313" key="15">
    <source>
        <dbReference type="Proteomes" id="UP000240883"/>
    </source>
</evidence>
<name>A0A2T2N506_CORCC</name>